<dbReference type="EMBL" id="NSKD01000012">
    <property type="protein sequence ID" value="PAU76403.1"/>
    <property type="molecule type" value="Genomic_DNA"/>
</dbReference>
<comment type="similarity">
    <text evidence="7">Belongs to the shikimate kinase family.</text>
</comment>
<keyword evidence="1 7" id="KW-0028">Amino-acid biosynthesis</keyword>
<feature type="binding site" evidence="7">
    <location>
        <position position="19"/>
    </location>
    <ligand>
        <name>Mg(2+)</name>
        <dbReference type="ChEBI" id="CHEBI:18420"/>
    </ligand>
</feature>
<proteinExistence type="inferred from homology"/>
<dbReference type="GO" id="GO:0005829">
    <property type="term" value="C:cytosol"/>
    <property type="evidence" value="ECO:0007669"/>
    <property type="project" value="TreeGrafter"/>
</dbReference>
<evidence type="ECO:0000256" key="7">
    <source>
        <dbReference type="HAMAP-Rule" id="MF_00109"/>
    </source>
</evidence>
<evidence type="ECO:0000256" key="6">
    <source>
        <dbReference type="ARBA" id="ARBA00023141"/>
    </source>
</evidence>
<dbReference type="RefSeq" id="WP_095618712.1">
    <property type="nucleotide sequence ID" value="NZ_NSKD01000012.1"/>
</dbReference>
<dbReference type="PANTHER" id="PTHR21087:SF16">
    <property type="entry name" value="SHIKIMATE KINASE 1, CHLOROPLASTIC"/>
    <property type="match status" value="1"/>
</dbReference>
<dbReference type="OrthoDB" id="9800332at2"/>
<keyword evidence="4 7" id="KW-0418">Kinase</keyword>
<dbReference type="GO" id="GO:0000287">
    <property type="term" value="F:magnesium ion binding"/>
    <property type="evidence" value="ECO:0007669"/>
    <property type="project" value="UniProtKB-UniRule"/>
</dbReference>
<dbReference type="UniPathway" id="UPA00053">
    <property type="reaction ID" value="UER00088"/>
</dbReference>
<feature type="binding site" evidence="7">
    <location>
        <position position="61"/>
    </location>
    <ligand>
        <name>substrate</name>
    </ligand>
</feature>
<comment type="catalytic activity">
    <reaction evidence="7">
        <text>shikimate + ATP = 3-phosphoshikimate + ADP + H(+)</text>
        <dbReference type="Rhea" id="RHEA:13121"/>
        <dbReference type="ChEBI" id="CHEBI:15378"/>
        <dbReference type="ChEBI" id="CHEBI:30616"/>
        <dbReference type="ChEBI" id="CHEBI:36208"/>
        <dbReference type="ChEBI" id="CHEBI:145989"/>
        <dbReference type="ChEBI" id="CHEBI:456216"/>
        <dbReference type="EC" id="2.7.1.71"/>
    </reaction>
</comment>
<evidence type="ECO:0000313" key="9">
    <source>
        <dbReference type="Proteomes" id="UP000218896"/>
    </source>
</evidence>
<keyword evidence="9" id="KW-1185">Reference proteome</keyword>
<evidence type="ECO:0000256" key="1">
    <source>
        <dbReference type="ARBA" id="ARBA00022605"/>
    </source>
</evidence>
<dbReference type="GO" id="GO:0009423">
    <property type="term" value="P:chorismate biosynthetic process"/>
    <property type="evidence" value="ECO:0007669"/>
    <property type="project" value="UniProtKB-UniRule"/>
</dbReference>
<dbReference type="Pfam" id="PF01202">
    <property type="entry name" value="SKI"/>
    <property type="match status" value="1"/>
</dbReference>
<feature type="binding site" evidence="7">
    <location>
        <position position="37"/>
    </location>
    <ligand>
        <name>substrate</name>
    </ligand>
</feature>
<dbReference type="AlphaFoldDB" id="A0A2A2EVU8"/>
<evidence type="ECO:0000256" key="5">
    <source>
        <dbReference type="ARBA" id="ARBA00022840"/>
    </source>
</evidence>
<evidence type="ECO:0000256" key="2">
    <source>
        <dbReference type="ARBA" id="ARBA00022679"/>
    </source>
</evidence>
<dbReference type="GO" id="GO:0005524">
    <property type="term" value="F:ATP binding"/>
    <property type="evidence" value="ECO:0007669"/>
    <property type="project" value="UniProtKB-UniRule"/>
</dbReference>
<comment type="function">
    <text evidence="7">Catalyzes the specific phosphorylation of the 3-hydroxyl group of shikimic acid using ATP as a cosubstrate.</text>
</comment>
<dbReference type="PANTHER" id="PTHR21087">
    <property type="entry name" value="SHIKIMATE KINASE"/>
    <property type="match status" value="1"/>
</dbReference>
<comment type="subunit">
    <text evidence="7">Monomer.</text>
</comment>
<dbReference type="GO" id="GO:0008652">
    <property type="term" value="P:amino acid biosynthetic process"/>
    <property type="evidence" value="ECO:0007669"/>
    <property type="project" value="UniProtKB-KW"/>
</dbReference>
<name>A0A2A2EVU8_9GAMM</name>
<feature type="binding site" evidence="7">
    <location>
        <position position="154"/>
    </location>
    <ligand>
        <name>ATP</name>
        <dbReference type="ChEBI" id="CHEBI:30616"/>
    </ligand>
</feature>
<keyword evidence="6 7" id="KW-0057">Aromatic amino acid biosynthesis</keyword>
<keyword evidence="7" id="KW-0460">Magnesium</keyword>
<feature type="binding site" evidence="7">
    <location>
        <begin position="15"/>
        <end position="20"/>
    </location>
    <ligand>
        <name>ATP</name>
        <dbReference type="ChEBI" id="CHEBI:30616"/>
    </ligand>
</feature>
<accession>A0A2A2EVU8</accession>
<keyword evidence="3 7" id="KW-0547">Nucleotide-binding</keyword>
<comment type="subcellular location">
    <subcellularLocation>
        <location evidence="7">Cytoplasm</location>
    </subcellularLocation>
</comment>
<comment type="pathway">
    <text evidence="7">Metabolic intermediate biosynthesis; chorismate biosynthesis; chorismate from D-erythrose 4-phosphate and phosphoenolpyruvate: step 5/7.</text>
</comment>
<keyword evidence="7" id="KW-0963">Cytoplasm</keyword>
<reference evidence="8 9" key="1">
    <citation type="submission" date="2017-08" db="EMBL/GenBank/DDBJ databases">
        <title>Halovibrio sewagensis sp. nov., isolated from wastewater of high salinity.</title>
        <authorList>
            <person name="Dong X."/>
            <person name="Zhang G."/>
        </authorList>
    </citation>
    <scope>NUCLEOTIDE SEQUENCE [LARGE SCALE GENOMIC DNA]</scope>
    <source>
        <strain evidence="8 9">YL5-2</strain>
    </source>
</reference>
<dbReference type="EC" id="2.7.1.71" evidence="7"/>
<keyword evidence="5 7" id="KW-0067">ATP-binding</keyword>
<keyword evidence="2 7" id="KW-0808">Transferase</keyword>
<keyword evidence="7" id="KW-0479">Metal-binding</keyword>
<feature type="binding site" evidence="7">
    <location>
        <position position="82"/>
    </location>
    <ligand>
        <name>substrate</name>
    </ligand>
</feature>
<dbReference type="Gene3D" id="3.40.50.300">
    <property type="entry name" value="P-loop containing nucleotide triphosphate hydrolases"/>
    <property type="match status" value="1"/>
</dbReference>
<evidence type="ECO:0000256" key="3">
    <source>
        <dbReference type="ARBA" id="ARBA00022741"/>
    </source>
</evidence>
<comment type="caution">
    <text evidence="8">The sequence shown here is derived from an EMBL/GenBank/DDBJ whole genome shotgun (WGS) entry which is preliminary data.</text>
</comment>
<evidence type="ECO:0000256" key="4">
    <source>
        <dbReference type="ARBA" id="ARBA00022777"/>
    </source>
</evidence>
<dbReference type="GO" id="GO:0004765">
    <property type="term" value="F:shikimate kinase activity"/>
    <property type="evidence" value="ECO:0007669"/>
    <property type="project" value="UniProtKB-UniRule"/>
</dbReference>
<dbReference type="SUPFAM" id="SSF52540">
    <property type="entry name" value="P-loop containing nucleoside triphosphate hydrolases"/>
    <property type="match status" value="1"/>
</dbReference>
<dbReference type="InterPro" id="IPR027417">
    <property type="entry name" value="P-loop_NTPase"/>
</dbReference>
<dbReference type="PRINTS" id="PR01100">
    <property type="entry name" value="SHIKIMTKNASE"/>
</dbReference>
<sequence>MSESKTNIALIGMPGSGKSTVGVLLAKASGRDFVDTDLLIQSRAGATLQTIVDENGYEALREVEEQVLLSLSLSNHVIATGGSVVYSDAGMAHLKTSSVVVFLDVSLETVRERIGDYSLRGISKRPDQTIEDLFEERLDLYRRYADVAITCDGRSMEEVCEAVMAALPKA</sequence>
<dbReference type="CDD" id="cd00464">
    <property type="entry name" value="SK"/>
    <property type="match status" value="1"/>
</dbReference>
<dbReference type="Proteomes" id="UP000218896">
    <property type="component" value="Unassembled WGS sequence"/>
</dbReference>
<organism evidence="8 9">
    <name type="scientific">Halovibrio salipaludis</name>
    <dbReference type="NCBI Taxonomy" id="2032626"/>
    <lineage>
        <taxon>Bacteria</taxon>
        <taxon>Pseudomonadati</taxon>
        <taxon>Pseudomonadota</taxon>
        <taxon>Gammaproteobacteria</taxon>
        <taxon>Oceanospirillales</taxon>
        <taxon>Halomonadaceae</taxon>
        <taxon>Halovibrio</taxon>
    </lineage>
</organism>
<dbReference type="InterPro" id="IPR031322">
    <property type="entry name" value="Shikimate/glucono_kinase"/>
</dbReference>
<protein>
    <recommendedName>
        <fullName evidence="7">Shikimate kinase</fullName>
        <shortName evidence="7">SK</shortName>
        <ecNumber evidence="7">2.7.1.71</ecNumber>
    </recommendedName>
</protein>
<feature type="binding site" evidence="7">
    <location>
        <position position="137"/>
    </location>
    <ligand>
        <name>substrate</name>
    </ligand>
</feature>
<gene>
    <name evidence="7" type="primary">aroK</name>
    <name evidence="8" type="ORF">CK501_15820</name>
</gene>
<dbReference type="HAMAP" id="MF_00109">
    <property type="entry name" value="Shikimate_kinase"/>
    <property type="match status" value="1"/>
</dbReference>
<evidence type="ECO:0000313" key="8">
    <source>
        <dbReference type="EMBL" id="PAU76403.1"/>
    </source>
</evidence>
<feature type="binding site" evidence="7">
    <location>
        <position position="125"/>
    </location>
    <ligand>
        <name>ATP</name>
        <dbReference type="ChEBI" id="CHEBI:30616"/>
    </ligand>
</feature>
<dbReference type="InterPro" id="IPR000623">
    <property type="entry name" value="Shikimate_kinase/TSH1"/>
</dbReference>
<dbReference type="GO" id="GO:0009073">
    <property type="term" value="P:aromatic amino acid family biosynthetic process"/>
    <property type="evidence" value="ECO:0007669"/>
    <property type="project" value="UniProtKB-KW"/>
</dbReference>
<comment type="cofactor">
    <cofactor evidence="7">
        <name>Mg(2+)</name>
        <dbReference type="ChEBI" id="CHEBI:18420"/>
    </cofactor>
    <text evidence="7">Binds 1 Mg(2+) ion per subunit.</text>
</comment>